<dbReference type="Gene3D" id="3.60.60.10">
    <property type="entry name" value="Penicillin V Acylase, Chain A"/>
    <property type="match status" value="1"/>
</dbReference>
<protein>
    <submittedName>
        <fullName evidence="2">Choloylglycine hydrolase</fullName>
    </submittedName>
</protein>
<dbReference type="RefSeq" id="WP_076341615.1">
    <property type="nucleotide sequence ID" value="NZ_JBGNFS010000001.1"/>
</dbReference>
<dbReference type="GO" id="GO:0016787">
    <property type="term" value="F:hydrolase activity"/>
    <property type="evidence" value="ECO:0007669"/>
    <property type="project" value="UniProtKB-KW"/>
</dbReference>
<sequence>MYHAKFKNTHYEAGYHWGQALKKHGTLICEQHTFQITEERKAFAKGCIPIYEKYYPEILNEIKGISDGQQASYEDLCTFLFSMYCFEFSNHCTCFAFQDKNHILLGRNSDFLVELEKLYMNCLYRLDHVYAFNGNTTAFVQMEDGVNEYDLAVGLTFVYPKVRKYGFNAGMLVRYILEKCKTIQEALSFLKSAPIASQQTITMIDITGEMVVVECNPFVVEIISPKDNEHFVTTANNYNPLKMTEYKNDENIDDWNSSERYTVAYQALKSQNNQFSLNCAEDILSGKYGFMCQYDRKTGADTVWSVIYDVKNKRIYRVEGNPSRKKFKEDTRLKFKNYSI</sequence>
<dbReference type="Pfam" id="PF03417">
    <property type="entry name" value="AAT"/>
    <property type="match status" value="1"/>
</dbReference>
<dbReference type="NCBIfam" id="NF040521">
    <property type="entry name" value="C45_proenzyme"/>
    <property type="match status" value="1"/>
</dbReference>
<dbReference type="PANTHER" id="PTHR34180:SF1">
    <property type="entry name" value="BETA-ALANYL-DOPAMINE_CARCININE HYDROLASE"/>
    <property type="match status" value="1"/>
</dbReference>
<organism evidence="2 3">
    <name type="scientific">Dubosiella newyorkensis</name>
    <dbReference type="NCBI Taxonomy" id="1862672"/>
    <lineage>
        <taxon>Bacteria</taxon>
        <taxon>Bacillati</taxon>
        <taxon>Bacillota</taxon>
        <taxon>Erysipelotrichia</taxon>
        <taxon>Erysipelotrichales</taxon>
        <taxon>Erysipelotrichaceae</taxon>
        <taxon>Dubosiella</taxon>
    </lineage>
</organism>
<evidence type="ECO:0000259" key="1">
    <source>
        <dbReference type="Pfam" id="PF03417"/>
    </source>
</evidence>
<dbReference type="AlphaFoldDB" id="A0A1U7NM00"/>
<dbReference type="STRING" id="1862672.BO225_07290"/>
<dbReference type="InterPro" id="IPR005079">
    <property type="entry name" value="Peptidase_C45_hydrolase"/>
</dbReference>
<dbReference type="SUPFAM" id="SSF56235">
    <property type="entry name" value="N-terminal nucleophile aminohydrolases (Ntn hydrolases)"/>
    <property type="match status" value="1"/>
</dbReference>
<name>A0A1U7NM00_9FIRM</name>
<dbReference type="InterPro" id="IPR047794">
    <property type="entry name" value="C45_proenzyme-like"/>
</dbReference>
<dbReference type="GeneID" id="78275742"/>
<proteinExistence type="predicted"/>
<keyword evidence="2" id="KW-0378">Hydrolase</keyword>
<dbReference type="Proteomes" id="UP000186705">
    <property type="component" value="Unassembled WGS sequence"/>
</dbReference>
<feature type="domain" description="Peptidase C45 hydrolase" evidence="1">
    <location>
        <begin position="100"/>
        <end position="323"/>
    </location>
</feature>
<dbReference type="OrthoDB" id="8617387at2"/>
<comment type="caution">
    <text evidence="2">The sequence shown here is derived from an EMBL/GenBank/DDBJ whole genome shotgun (WGS) entry which is preliminary data.</text>
</comment>
<reference evidence="2 3" key="1">
    <citation type="submission" date="2016-11" db="EMBL/GenBank/DDBJ databases">
        <title>Description of two novel members of the family Erysipelotrichaceae: Ileibacterium lipovorans gen. nov., sp. nov. and Dubosiella newyorkensis, gen. nov., sp. nov.</title>
        <authorList>
            <person name="Cox L.M."/>
            <person name="Sohn J."/>
            <person name="Tyrrell K.L."/>
            <person name="Citron D.M."/>
            <person name="Lawson P.A."/>
            <person name="Patel N.B."/>
            <person name="Iizumi T."/>
            <person name="Perez-Perez G.I."/>
            <person name="Goldstein E.J."/>
            <person name="Blaser M.J."/>
        </authorList>
    </citation>
    <scope>NUCLEOTIDE SEQUENCE [LARGE SCALE GENOMIC DNA]</scope>
    <source>
        <strain evidence="2 3">NYU-BL-A4</strain>
    </source>
</reference>
<dbReference type="InterPro" id="IPR047801">
    <property type="entry name" value="Peptidase_C45"/>
</dbReference>
<dbReference type="InterPro" id="IPR029055">
    <property type="entry name" value="Ntn_hydrolases_N"/>
</dbReference>
<evidence type="ECO:0000313" key="2">
    <source>
        <dbReference type="EMBL" id="OLU46101.1"/>
    </source>
</evidence>
<gene>
    <name evidence="2" type="ORF">BO225_07290</name>
</gene>
<accession>A0A1U7NM00</accession>
<dbReference type="EMBL" id="MPKA01000068">
    <property type="protein sequence ID" value="OLU46101.1"/>
    <property type="molecule type" value="Genomic_DNA"/>
</dbReference>
<evidence type="ECO:0000313" key="3">
    <source>
        <dbReference type="Proteomes" id="UP000186705"/>
    </source>
</evidence>
<dbReference type="PANTHER" id="PTHR34180">
    <property type="entry name" value="PEPTIDASE C45"/>
    <property type="match status" value="1"/>
</dbReference>
<keyword evidence="3" id="KW-1185">Reference proteome</keyword>